<dbReference type="InterPro" id="IPR011009">
    <property type="entry name" value="Kinase-like_dom_sf"/>
</dbReference>
<dbReference type="SMART" id="SM00036">
    <property type="entry name" value="CNH"/>
    <property type="match status" value="1"/>
</dbReference>
<dbReference type="CDD" id="cd01243">
    <property type="entry name" value="PH_MRCK"/>
    <property type="match status" value="1"/>
</dbReference>
<dbReference type="GO" id="GO:0005737">
    <property type="term" value="C:cytoplasm"/>
    <property type="evidence" value="ECO:0007669"/>
    <property type="project" value="UniProtKB-SubCell"/>
</dbReference>
<dbReference type="PROSITE" id="PS00107">
    <property type="entry name" value="PROTEIN_KINASE_ATP"/>
    <property type="match status" value="1"/>
</dbReference>
<keyword evidence="11" id="KW-0863">Zinc-finger</keyword>
<evidence type="ECO:0000256" key="10">
    <source>
        <dbReference type="ARBA" id="ARBA00022741"/>
    </source>
</evidence>
<dbReference type="PROSITE" id="PS50003">
    <property type="entry name" value="PH_DOMAIN"/>
    <property type="match status" value="1"/>
</dbReference>
<evidence type="ECO:0000256" key="19">
    <source>
        <dbReference type="SAM" id="Coils"/>
    </source>
</evidence>
<protein>
    <recommendedName>
        <fullName evidence="4">non-specific serine/threonine protein kinase</fullName>
        <ecNumber evidence="4">2.7.11.1</ecNumber>
    </recommendedName>
</protein>
<evidence type="ECO:0000256" key="20">
    <source>
        <dbReference type="SAM" id="MobiDB-lite"/>
    </source>
</evidence>
<keyword evidence="9" id="KW-0479">Metal-binding</keyword>
<feature type="coiled-coil region" evidence="19">
    <location>
        <begin position="740"/>
        <end position="774"/>
    </location>
</feature>
<dbReference type="SMART" id="SM00133">
    <property type="entry name" value="S_TK_X"/>
    <property type="match status" value="1"/>
</dbReference>
<feature type="region of interest" description="Disordered" evidence="20">
    <location>
        <begin position="1275"/>
        <end position="1346"/>
    </location>
</feature>
<dbReference type="SMART" id="SM00285">
    <property type="entry name" value="PBD"/>
    <property type="match status" value="1"/>
</dbReference>
<evidence type="ECO:0000256" key="15">
    <source>
        <dbReference type="ARBA" id="ARBA00022842"/>
    </source>
</evidence>
<evidence type="ECO:0000256" key="8">
    <source>
        <dbReference type="ARBA" id="ARBA00022679"/>
    </source>
</evidence>
<keyword evidence="14" id="KW-0067">ATP-binding</keyword>
<comment type="catalytic activity">
    <reaction evidence="17">
        <text>L-threonyl-[protein] + ATP = O-phospho-L-threonyl-[protein] + ADP + H(+)</text>
        <dbReference type="Rhea" id="RHEA:46608"/>
        <dbReference type="Rhea" id="RHEA-COMP:11060"/>
        <dbReference type="Rhea" id="RHEA-COMP:11605"/>
        <dbReference type="ChEBI" id="CHEBI:15378"/>
        <dbReference type="ChEBI" id="CHEBI:30013"/>
        <dbReference type="ChEBI" id="CHEBI:30616"/>
        <dbReference type="ChEBI" id="CHEBI:61977"/>
        <dbReference type="ChEBI" id="CHEBI:456216"/>
        <dbReference type="EC" id="2.7.11.1"/>
    </reaction>
</comment>
<dbReference type="InterPro" id="IPR001849">
    <property type="entry name" value="PH_domain"/>
</dbReference>
<dbReference type="EnsemblMetazoa" id="AATE009244-RA">
    <property type="protein sequence ID" value="AATE009244-PA.1"/>
    <property type="gene ID" value="AATE009244"/>
</dbReference>
<feature type="compositionally biased region" description="Polar residues" evidence="20">
    <location>
        <begin position="1324"/>
        <end position="1346"/>
    </location>
</feature>
<dbReference type="SMART" id="SM00109">
    <property type="entry name" value="C1"/>
    <property type="match status" value="1"/>
</dbReference>
<dbReference type="Gene3D" id="3.30.200.20">
    <property type="entry name" value="Phosphorylase Kinase, domain 1"/>
    <property type="match status" value="1"/>
</dbReference>
<evidence type="ECO:0000256" key="14">
    <source>
        <dbReference type="ARBA" id="ARBA00022840"/>
    </source>
</evidence>
<dbReference type="EC" id="2.7.11.1" evidence="4"/>
<keyword evidence="12" id="KW-0418">Kinase</keyword>
<dbReference type="CDD" id="cd05597">
    <property type="entry name" value="STKc_DMPK_like"/>
    <property type="match status" value="1"/>
</dbReference>
<dbReference type="PROSITE" id="PS00108">
    <property type="entry name" value="PROTEIN_KINASE_ST"/>
    <property type="match status" value="1"/>
</dbReference>
<dbReference type="CDD" id="cd00132">
    <property type="entry name" value="CRIB"/>
    <property type="match status" value="1"/>
</dbReference>
<feature type="region of interest" description="Disordered" evidence="20">
    <location>
        <begin position="1058"/>
        <end position="1082"/>
    </location>
</feature>
<keyword evidence="5" id="KW-0963">Cytoplasm</keyword>
<dbReference type="PROSITE" id="PS51285">
    <property type="entry name" value="AGC_KINASE_CTER"/>
    <property type="match status" value="1"/>
</dbReference>
<dbReference type="VEuPathDB" id="VectorBase:AATE009244"/>
<dbReference type="InterPro" id="IPR017441">
    <property type="entry name" value="Protein_kinase_ATP_BS"/>
</dbReference>
<proteinExistence type="inferred from homology"/>
<keyword evidence="13" id="KW-0862">Zinc</keyword>
<evidence type="ECO:0000256" key="3">
    <source>
        <dbReference type="ARBA" id="ARBA00005719"/>
    </source>
</evidence>
<feature type="compositionally biased region" description="Polar residues" evidence="20">
    <location>
        <begin position="2151"/>
        <end position="2160"/>
    </location>
</feature>
<feature type="coiled-coil region" evidence="19">
    <location>
        <begin position="559"/>
        <end position="691"/>
    </location>
</feature>
<dbReference type="PANTHER" id="PTHR22988">
    <property type="entry name" value="MYOTONIC DYSTROPHY S/T KINASE-RELATED"/>
    <property type="match status" value="1"/>
</dbReference>
<keyword evidence="15" id="KW-0460">Magnesium</keyword>
<feature type="compositionally biased region" description="Low complexity" evidence="20">
    <location>
        <begin position="2237"/>
        <end position="2248"/>
    </location>
</feature>
<feature type="region of interest" description="Disordered" evidence="20">
    <location>
        <begin position="1198"/>
        <end position="1220"/>
    </location>
</feature>
<dbReference type="InterPro" id="IPR008271">
    <property type="entry name" value="Ser/Thr_kinase_AS"/>
</dbReference>
<dbReference type="SMART" id="SM00233">
    <property type="entry name" value="PH"/>
    <property type="match status" value="1"/>
</dbReference>
<name>A0A182J0X7_ANOAO</name>
<evidence type="ECO:0000256" key="5">
    <source>
        <dbReference type="ARBA" id="ARBA00022490"/>
    </source>
</evidence>
<dbReference type="Pfam" id="PF00130">
    <property type="entry name" value="C1_1"/>
    <property type="match status" value="1"/>
</dbReference>
<dbReference type="Pfam" id="PF15796">
    <property type="entry name" value="KELK"/>
    <property type="match status" value="1"/>
</dbReference>
<dbReference type="Pfam" id="PF25346">
    <property type="entry name" value="PH_MRCK"/>
    <property type="match status" value="1"/>
</dbReference>
<comment type="subcellular location">
    <subcellularLocation>
        <location evidence="2">Cytoplasm</location>
    </subcellularLocation>
</comment>
<dbReference type="PROSITE" id="PS00479">
    <property type="entry name" value="ZF_DAG_PE_1"/>
    <property type="match status" value="1"/>
</dbReference>
<dbReference type="InterPro" id="IPR050839">
    <property type="entry name" value="Rho-assoc_Ser/Thr_Kinase"/>
</dbReference>
<feature type="compositionally biased region" description="Polar residues" evidence="20">
    <location>
        <begin position="1288"/>
        <end position="1306"/>
    </location>
</feature>
<dbReference type="Pfam" id="PF00433">
    <property type="entry name" value="Pkinase_C"/>
    <property type="match status" value="1"/>
</dbReference>
<dbReference type="Gene3D" id="3.30.60.20">
    <property type="match status" value="1"/>
</dbReference>
<dbReference type="PROSITE" id="PS50219">
    <property type="entry name" value="CNH"/>
    <property type="match status" value="1"/>
</dbReference>
<dbReference type="InterPro" id="IPR057529">
    <property type="entry name" value="MRCK/ROCK_PH"/>
</dbReference>
<accession>A0A182J0X7</accession>
<evidence type="ECO:0000256" key="13">
    <source>
        <dbReference type="ARBA" id="ARBA00022833"/>
    </source>
</evidence>
<dbReference type="InterPro" id="IPR002219">
    <property type="entry name" value="PKC_DAG/PE"/>
</dbReference>
<feature type="region of interest" description="Disordered" evidence="20">
    <location>
        <begin position="1101"/>
        <end position="1126"/>
    </location>
</feature>
<dbReference type="CDD" id="cd20809">
    <property type="entry name" value="C1_MRCK"/>
    <property type="match status" value="1"/>
</dbReference>
<keyword evidence="10" id="KW-0547">Nucleotide-binding</keyword>
<dbReference type="STRING" id="41427.A0A182J0X7"/>
<dbReference type="PROSITE" id="PS50081">
    <property type="entry name" value="ZF_DAG_PE_2"/>
    <property type="match status" value="1"/>
</dbReference>
<feature type="compositionally biased region" description="Pro residues" evidence="20">
    <location>
        <begin position="2165"/>
        <end position="2175"/>
    </location>
</feature>
<dbReference type="InterPro" id="IPR001180">
    <property type="entry name" value="CNH_dom"/>
</dbReference>
<keyword evidence="7" id="KW-0597">Phosphoprotein</keyword>
<dbReference type="PROSITE" id="PS50108">
    <property type="entry name" value="CRIB"/>
    <property type="match status" value="1"/>
</dbReference>
<evidence type="ECO:0000256" key="9">
    <source>
        <dbReference type="ARBA" id="ARBA00022723"/>
    </source>
</evidence>
<evidence type="ECO:0000256" key="6">
    <source>
        <dbReference type="ARBA" id="ARBA00022527"/>
    </source>
</evidence>
<evidence type="ECO:0000313" key="21">
    <source>
        <dbReference type="EnsemblMetazoa" id="AATE009244-PA.1"/>
    </source>
</evidence>
<reference evidence="21" key="1">
    <citation type="submission" date="2022-08" db="UniProtKB">
        <authorList>
            <consortium name="EnsemblMetazoa"/>
        </authorList>
    </citation>
    <scope>IDENTIFICATION</scope>
    <source>
        <strain evidence="21">EBRO</strain>
    </source>
</reference>
<dbReference type="Gene3D" id="1.10.510.10">
    <property type="entry name" value="Transferase(Phosphotransferase) domain 1"/>
    <property type="match status" value="1"/>
</dbReference>
<evidence type="ECO:0000256" key="11">
    <source>
        <dbReference type="ARBA" id="ARBA00022771"/>
    </source>
</evidence>
<evidence type="ECO:0000256" key="17">
    <source>
        <dbReference type="ARBA" id="ARBA00047899"/>
    </source>
</evidence>
<dbReference type="InterPro" id="IPR000719">
    <property type="entry name" value="Prot_kinase_dom"/>
</dbReference>
<evidence type="ECO:0000256" key="1">
    <source>
        <dbReference type="ARBA" id="ARBA00001946"/>
    </source>
</evidence>
<dbReference type="InterPro" id="IPR017892">
    <property type="entry name" value="Pkinase_C"/>
</dbReference>
<feature type="compositionally biased region" description="Low complexity" evidence="20">
    <location>
        <begin position="1199"/>
        <end position="1220"/>
    </location>
</feature>
<feature type="coiled-coil region" evidence="19">
    <location>
        <begin position="801"/>
        <end position="835"/>
    </location>
</feature>
<evidence type="ECO:0000256" key="4">
    <source>
        <dbReference type="ARBA" id="ARBA00012513"/>
    </source>
</evidence>
<evidence type="ECO:0000256" key="12">
    <source>
        <dbReference type="ARBA" id="ARBA00022777"/>
    </source>
</evidence>
<dbReference type="SUPFAM" id="SSF50729">
    <property type="entry name" value="PH domain-like"/>
    <property type="match status" value="1"/>
</dbReference>
<keyword evidence="6" id="KW-0723">Serine/threonine-protein kinase</keyword>
<dbReference type="InterPro" id="IPR046349">
    <property type="entry name" value="C1-like_sf"/>
</dbReference>
<dbReference type="FunFam" id="3.30.200.20:FF:000017">
    <property type="entry name" value="Non-specific serine/threonine protein kinase"/>
    <property type="match status" value="1"/>
</dbReference>
<dbReference type="Gene3D" id="2.30.29.30">
    <property type="entry name" value="Pleckstrin-homology domain (PH domain)/Phosphotyrosine-binding domain (PTB)"/>
    <property type="match status" value="1"/>
</dbReference>
<dbReference type="InterPro" id="IPR031597">
    <property type="entry name" value="KELK"/>
</dbReference>
<dbReference type="InterPro" id="IPR011993">
    <property type="entry name" value="PH-like_dom_sf"/>
</dbReference>
<comment type="cofactor">
    <cofactor evidence="1">
        <name>Mg(2+)</name>
        <dbReference type="ChEBI" id="CHEBI:18420"/>
    </cofactor>
</comment>
<comment type="similarity">
    <text evidence="3">Belongs to the protein kinase superfamily. AGC Ser/Thr protein kinase family. DMPK subfamily.</text>
</comment>
<keyword evidence="16 19" id="KW-0175">Coiled coil</keyword>
<dbReference type="FunFam" id="1.10.510.10:FF:000014">
    <property type="entry name" value="Non-specific serine/threonine protein kinase"/>
    <property type="match status" value="1"/>
</dbReference>
<dbReference type="Pfam" id="PF00780">
    <property type="entry name" value="CNH"/>
    <property type="match status" value="1"/>
</dbReference>
<dbReference type="GO" id="GO:0008270">
    <property type="term" value="F:zinc ion binding"/>
    <property type="evidence" value="ECO:0007669"/>
    <property type="project" value="UniProtKB-KW"/>
</dbReference>
<dbReference type="PROSITE" id="PS50011">
    <property type="entry name" value="PROTEIN_KINASE_DOM"/>
    <property type="match status" value="1"/>
</dbReference>
<dbReference type="SMART" id="SM00220">
    <property type="entry name" value="S_TKc"/>
    <property type="match status" value="1"/>
</dbReference>
<dbReference type="SUPFAM" id="SSF56112">
    <property type="entry name" value="Protein kinase-like (PK-like)"/>
    <property type="match status" value="1"/>
</dbReference>
<dbReference type="FunFam" id="2.30.29.30:FF:000032">
    <property type="entry name" value="Non-specific serine/threonine protein kinase"/>
    <property type="match status" value="1"/>
</dbReference>
<dbReference type="PANTHER" id="PTHR22988:SF66">
    <property type="entry name" value="SERINE_THREONINE-PROTEIN KINASE GENGHIS KHAN"/>
    <property type="match status" value="1"/>
</dbReference>
<dbReference type="SUPFAM" id="SSF57889">
    <property type="entry name" value="Cysteine-rich domain"/>
    <property type="match status" value="1"/>
</dbReference>
<evidence type="ECO:0000256" key="7">
    <source>
        <dbReference type="ARBA" id="ARBA00022553"/>
    </source>
</evidence>
<evidence type="ECO:0000256" key="2">
    <source>
        <dbReference type="ARBA" id="ARBA00004496"/>
    </source>
</evidence>
<dbReference type="FunFam" id="3.30.60.20:FF:000005">
    <property type="entry name" value="Non-specific serine/threonine protein kinase"/>
    <property type="match status" value="1"/>
</dbReference>
<evidence type="ECO:0000256" key="16">
    <source>
        <dbReference type="ARBA" id="ARBA00023054"/>
    </source>
</evidence>
<feature type="coiled-coil region" evidence="19">
    <location>
        <begin position="948"/>
        <end position="975"/>
    </location>
</feature>
<dbReference type="GO" id="GO:0005856">
    <property type="term" value="C:cytoskeleton"/>
    <property type="evidence" value="ECO:0007669"/>
    <property type="project" value="TreeGrafter"/>
</dbReference>
<feature type="region of interest" description="Disordered" evidence="20">
    <location>
        <begin position="987"/>
        <end position="1011"/>
    </location>
</feature>
<dbReference type="GO" id="GO:0031032">
    <property type="term" value="P:actomyosin structure organization"/>
    <property type="evidence" value="ECO:0007669"/>
    <property type="project" value="TreeGrafter"/>
</dbReference>
<organism evidence="21">
    <name type="scientific">Anopheles atroparvus</name>
    <name type="common">European mosquito</name>
    <dbReference type="NCBI Taxonomy" id="41427"/>
    <lineage>
        <taxon>Eukaryota</taxon>
        <taxon>Metazoa</taxon>
        <taxon>Ecdysozoa</taxon>
        <taxon>Arthropoda</taxon>
        <taxon>Hexapoda</taxon>
        <taxon>Insecta</taxon>
        <taxon>Pterygota</taxon>
        <taxon>Neoptera</taxon>
        <taxon>Endopterygota</taxon>
        <taxon>Diptera</taxon>
        <taxon>Nematocera</taxon>
        <taxon>Culicoidea</taxon>
        <taxon>Culicidae</taxon>
        <taxon>Anophelinae</taxon>
        <taxon>Anopheles</taxon>
    </lineage>
</organism>
<comment type="catalytic activity">
    <reaction evidence="18">
        <text>L-seryl-[protein] + ATP = O-phospho-L-seryl-[protein] + ADP + H(+)</text>
        <dbReference type="Rhea" id="RHEA:17989"/>
        <dbReference type="Rhea" id="RHEA-COMP:9863"/>
        <dbReference type="Rhea" id="RHEA-COMP:11604"/>
        <dbReference type="ChEBI" id="CHEBI:15378"/>
        <dbReference type="ChEBI" id="CHEBI:29999"/>
        <dbReference type="ChEBI" id="CHEBI:30616"/>
        <dbReference type="ChEBI" id="CHEBI:83421"/>
        <dbReference type="ChEBI" id="CHEBI:456216"/>
        <dbReference type="EC" id="2.7.11.1"/>
    </reaction>
</comment>
<keyword evidence="8" id="KW-0808">Transferase</keyword>
<feature type="region of interest" description="Disordered" evidence="20">
    <location>
        <begin position="2151"/>
        <end position="2263"/>
    </location>
</feature>
<sequence>MATDQKDVLAGLNLSKLSVKSPAARLKELESLILDQVTSGSNANNNFNGSSNGTTNSPLFGSILSGAVAAAGLSGEKFLSVETMLDCLLVLYDECCNSSLRREKTVSDFIELMKSVVQSIKQLRLSRDDFEVLKVIGRGAFGEVCVVRMHHTSQIYAMKILNKWEMLKRAETACFREERDVLVFGDRRWITNLHYAFQDDINLYLIMDYYCGGDLLTLLSKFEDRLPEDMARFYIAEMVLAIHSIHELKYVHRDIKPDNIVLDASGHVRLADFGSCLRLGPQGTVQSNVAVGTPDYISPEILRAMEDGQGKYGPECDWWSLGVCMYEMLFGETPFYAESLVETYGKIMNHKNSFDFPNDDEEYGVSEQAKDLIRRLICAPEFRLGQNGIDDFKAHPWFEGISWDTIRNGQAPYIPEVSSPTDTSNFDVDDTDVKLSDAVPPTTNPAFSGHHLPFVGFTFTKDSSLSDVGRLSRAIGNNISQLAGGGVGSPVAPLKLEKHGSDEKQRLSPDSTRKLQDEINILTKRNCELESQIKSFERVGALSVGTSSDSVDGQSDAKLKEHEKVIRLLRQEKEDLQKEHQDALDRLKQQDKELKDALEQRKLAMAEYTEVTDKLSDLRQQKQKLSRQVRDKEEELEVTMQKVDTLRSELRKTDKLRREQDARIQDMLSELNRERQQRERSEECYRQLQVEARSRSSSELGSSNSLGISSSDSIRLEIDRLEVEYSEKINQQQTRYNIEISALRDQLNEADNHREMLQRELQQAREKLDSSRLESLTDSEETILELRKRHDREKKILLDDNRKLITDLELLSESNRRLTNERLQMESEYEDLRNRRQAFSQWERQIAEIIQWVSDEKDARGYLQALATKMTEELEYLKHSGPLNHNASDNKNWRNRRSQKLDKMELLNLQSSLQNEIQAKAVISEELTRTRTDLVAAQKDLLETRQLCESIGSELKRKEGMIKELQQRLESNEGLAVPVLQLTSCGESSASSRGVRKSIHDATSGRPRNSREVEMRDVLETVRKQSLSLVGVDTMYNKSTAVASEDDDRLVEGLLKGLRQQSNNDQAKERNKNATLTGDDSNELTDFERAVLSKYIRELSETPHQTEEPTVATPSEINMTKDGDSIPERSVRMGLKHSDENANALTNENATVTVDEYVKMPILQQDQYQMPLKADDGQRSCQEEDVSSHPKVVTIPAHTITNNAATPSTSSSGSSNATTRNTTSITVANNSDLFEHPAKSIDSSAIVNVPLAEQANANDHNRVVLFPGCKITTTTCASNDGSERNHTASRSSSDASINNVAGNDNNFHLLPKGIEEEGNEMGQPKSSPNNTAVTTASAPAANDNSNINTTMARAAMAAIRDRAMRRNFSVWVGVTSCVWGLLLYLIKTCHNRKVTTTITTTTTTTTTIRSTDGDDGGGEDGTEQQHHHHCCAIAQDDLIDTFFDSITAHAITPLTTTAMTSATGQTQMVPSLEQETANIVESVRGELLVDMVDVLERPSSQMSYLDHFLKESSGVGSGGGGSSSTTHTNSMLAINMSMHSVMMSHQQDLHPHRQQKAKVHQFLVRTFSSPTKCNHCTSLMVGLTRQGVVCELCGFACHMICCPKVPTQCPVPSDQTKRPLGIDPTRGIGTAYEGYVKVPKLGGVKRGWVRQFVVVCDFKLFLYDISADRSALPSVHVTQVLDMRDPEFTVSGVRESDVIHATKKDVPCIFRITTSLLDGGASLQTLMLADTESEKAKWVVALSELHRILKRNNLPNTAMFRVREVLDSTVSAIRNALSALIIDPERILLGTEDGLFCLDLDRSQIARIGESKKVYQLWYIAEEQLLVILCGKQRHLRLLPIRALETVDVEWIKVAESKNCITACTGIIERGPQPVFCIVLALKRQNTSQIVVYVVNRDRSRHHKMCEFTVAYPVQSLQVLSDMRLAVGHQSGFTAYCLQGAAKAMPLVHPENQLNNFLNFSGVDAWRVIEIQSGHGANVHGEYLLVFQTLAIYVDLQGRKSRDREIMYPAVPKHITYCDGHLLVYSETHLDIFNTQTAEWVQSIGLKRSRPLMNNGSLTLTSLNDSVHVVYLANMHTRELLNLSPCDRDGRLKTKRFSLREPNRTIRTSTDRRSKLISAPTNFNHISHMGPGDGIQKQRLLDLPTTIETADQNTQQQRISTMRHAPPPPRAPPRPSMVHPLNGSNNSLPGAKRAAPARPRDHPPSLPRSPSPLGSMSSLHDVLKVSVADMQSESRQSVASNNSSSVSTPPSPTNDRLSSSYDS</sequence>
<dbReference type="InterPro" id="IPR000961">
    <property type="entry name" value="AGC-kinase_C"/>
</dbReference>
<evidence type="ECO:0000256" key="18">
    <source>
        <dbReference type="ARBA" id="ARBA00048679"/>
    </source>
</evidence>
<dbReference type="InterPro" id="IPR000095">
    <property type="entry name" value="CRIB_dom"/>
</dbReference>
<dbReference type="GO" id="GO:0005524">
    <property type="term" value="F:ATP binding"/>
    <property type="evidence" value="ECO:0007669"/>
    <property type="project" value="UniProtKB-UniRule"/>
</dbReference>
<dbReference type="GO" id="GO:0004674">
    <property type="term" value="F:protein serine/threonine kinase activity"/>
    <property type="evidence" value="ECO:0007669"/>
    <property type="project" value="UniProtKB-KW"/>
</dbReference>
<dbReference type="Pfam" id="PF00069">
    <property type="entry name" value="Pkinase"/>
    <property type="match status" value="1"/>
</dbReference>